<dbReference type="KEGG" id="fit:Fi14EGH31_27330"/>
<proteinExistence type="predicted"/>
<dbReference type="RefSeq" id="WP_200764961.1">
    <property type="nucleotide sequence ID" value="NZ_AP024085.1"/>
</dbReference>
<organism evidence="2 3">
    <name type="scientific">Faecalibacillus intestinalis</name>
    <dbReference type="NCBI Taxonomy" id="1982626"/>
    <lineage>
        <taxon>Bacteria</taxon>
        <taxon>Bacillati</taxon>
        <taxon>Bacillota</taxon>
        <taxon>Erysipelotrichia</taxon>
        <taxon>Erysipelotrichales</taxon>
        <taxon>Coprobacillaceae</taxon>
        <taxon>Faecalibacillus</taxon>
    </lineage>
</organism>
<dbReference type="Proteomes" id="UP000593842">
    <property type="component" value="Chromosome"/>
</dbReference>
<name>A0A7I8E254_9FIRM</name>
<sequence length="192" mass="22690">MQIIVIIFFVIILFIFLLLSLSSDEDQKRIAGKEGELQAKKILNHYLNENDLLLNNVNISIHGRNTELDYVVINNNGIFIFEVKNFSGKLVGNEDDQYWNKYKISRGNKEYIKEIRNPIKQLKREIYLLKEYLKYYGVDLWIEGYVLFVNMNSPVESEYTVNDKSEIDDILHLRRNQVLTKNQIEKIISILK</sequence>
<dbReference type="AlphaFoldDB" id="A0A7I8E254"/>
<dbReference type="GeneID" id="70581171"/>
<feature type="domain" description="NERD" evidence="1">
    <location>
        <begin position="31"/>
        <end position="152"/>
    </location>
</feature>
<evidence type="ECO:0000313" key="2">
    <source>
        <dbReference type="EMBL" id="BCL59021.1"/>
    </source>
</evidence>
<evidence type="ECO:0000259" key="1">
    <source>
        <dbReference type="PROSITE" id="PS50965"/>
    </source>
</evidence>
<dbReference type="EMBL" id="AP024085">
    <property type="protein sequence ID" value="BCL59021.1"/>
    <property type="molecule type" value="Genomic_DNA"/>
</dbReference>
<dbReference type="PROSITE" id="PS50965">
    <property type="entry name" value="NERD"/>
    <property type="match status" value="1"/>
</dbReference>
<reference evidence="3" key="1">
    <citation type="submission" date="2020-09" db="EMBL/GenBank/DDBJ databases">
        <title>Complete genome sequencing of Faecalibacillus intestinalis strain 14EGH31.</title>
        <authorList>
            <person name="Sakamoto M."/>
            <person name="Murakami T."/>
            <person name="Mori H."/>
        </authorList>
    </citation>
    <scope>NUCLEOTIDE SEQUENCE [LARGE SCALE GENOMIC DNA]</scope>
    <source>
        <strain evidence="3">14EGH31</strain>
    </source>
</reference>
<evidence type="ECO:0000313" key="3">
    <source>
        <dbReference type="Proteomes" id="UP000593842"/>
    </source>
</evidence>
<protein>
    <recommendedName>
        <fullName evidence="1">NERD domain-containing protein</fullName>
    </recommendedName>
</protein>
<gene>
    <name evidence="2" type="ORF">Fi14EGH31_27330</name>
</gene>
<dbReference type="InterPro" id="IPR011528">
    <property type="entry name" value="NERD"/>
</dbReference>
<dbReference type="Pfam" id="PF08378">
    <property type="entry name" value="NERD"/>
    <property type="match status" value="1"/>
</dbReference>
<accession>A0A7I8E254</accession>